<dbReference type="Proteomes" id="UP000054477">
    <property type="component" value="Unassembled WGS sequence"/>
</dbReference>
<evidence type="ECO:0000313" key="1">
    <source>
        <dbReference type="EMBL" id="KIJ93491.1"/>
    </source>
</evidence>
<reference evidence="1 2" key="1">
    <citation type="submission" date="2014-04" db="EMBL/GenBank/DDBJ databases">
        <authorList>
            <consortium name="DOE Joint Genome Institute"/>
            <person name="Kuo A."/>
            <person name="Kohler A."/>
            <person name="Nagy L.G."/>
            <person name="Floudas D."/>
            <person name="Copeland A."/>
            <person name="Barry K.W."/>
            <person name="Cichocki N."/>
            <person name="Veneault-Fourrey C."/>
            <person name="LaButti K."/>
            <person name="Lindquist E.A."/>
            <person name="Lipzen A."/>
            <person name="Lundell T."/>
            <person name="Morin E."/>
            <person name="Murat C."/>
            <person name="Sun H."/>
            <person name="Tunlid A."/>
            <person name="Henrissat B."/>
            <person name="Grigoriev I.V."/>
            <person name="Hibbett D.S."/>
            <person name="Martin F."/>
            <person name="Nordberg H.P."/>
            <person name="Cantor M.N."/>
            <person name="Hua S.X."/>
        </authorList>
    </citation>
    <scope>NUCLEOTIDE SEQUENCE [LARGE SCALE GENOMIC DNA]</scope>
    <source>
        <strain evidence="1 2">LaAM-08-1</strain>
    </source>
</reference>
<sequence>MGIPIGERSSFSQADIERTPASNSVIITLTHAEALLPRGWMIIRLEDSGRLSTESVNEPVIITFTIIQMVFNPAS</sequence>
<reference evidence="2" key="2">
    <citation type="submission" date="2015-01" db="EMBL/GenBank/DDBJ databases">
        <title>Evolutionary Origins and Diversification of the Mycorrhizal Mutualists.</title>
        <authorList>
            <consortium name="DOE Joint Genome Institute"/>
            <consortium name="Mycorrhizal Genomics Consortium"/>
            <person name="Kohler A."/>
            <person name="Kuo A."/>
            <person name="Nagy L.G."/>
            <person name="Floudas D."/>
            <person name="Copeland A."/>
            <person name="Barry K.W."/>
            <person name="Cichocki N."/>
            <person name="Veneault-Fourrey C."/>
            <person name="LaButti K."/>
            <person name="Lindquist E.A."/>
            <person name="Lipzen A."/>
            <person name="Lundell T."/>
            <person name="Morin E."/>
            <person name="Murat C."/>
            <person name="Riley R."/>
            <person name="Ohm R."/>
            <person name="Sun H."/>
            <person name="Tunlid A."/>
            <person name="Henrissat B."/>
            <person name="Grigoriev I.V."/>
            <person name="Hibbett D.S."/>
            <person name="Martin F."/>
        </authorList>
    </citation>
    <scope>NUCLEOTIDE SEQUENCE [LARGE SCALE GENOMIC DNA]</scope>
    <source>
        <strain evidence="2">LaAM-08-1</strain>
    </source>
</reference>
<organism evidence="1 2">
    <name type="scientific">Laccaria amethystina LaAM-08-1</name>
    <dbReference type="NCBI Taxonomy" id="1095629"/>
    <lineage>
        <taxon>Eukaryota</taxon>
        <taxon>Fungi</taxon>
        <taxon>Dikarya</taxon>
        <taxon>Basidiomycota</taxon>
        <taxon>Agaricomycotina</taxon>
        <taxon>Agaricomycetes</taxon>
        <taxon>Agaricomycetidae</taxon>
        <taxon>Agaricales</taxon>
        <taxon>Agaricineae</taxon>
        <taxon>Hydnangiaceae</taxon>
        <taxon>Laccaria</taxon>
    </lineage>
</organism>
<evidence type="ECO:0000313" key="2">
    <source>
        <dbReference type="Proteomes" id="UP000054477"/>
    </source>
</evidence>
<dbReference type="HOGENOM" id="CLU_2671448_0_0_1"/>
<dbReference type="EMBL" id="KN838841">
    <property type="protein sequence ID" value="KIJ93491.1"/>
    <property type="molecule type" value="Genomic_DNA"/>
</dbReference>
<name>A0A0C9X7F3_9AGAR</name>
<keyword evidence="2" id="KW-1185">Reference proteome</keyword>
<dbReference type="AlphaFoldDB" id="A0A0C9X7F3"/>
<proteinExistence type="predicted"/>
<accession>A0A0C9X7F3</accession>
<protein>
    <submittedName>
        <fullName evidence="1">Unplaced genomic scaffold K443scaffold_306, whole genome shotgun sequence</fullName>
    </submittedName>
</protein>
<gene>
    <name evidence="1" type="ORF">K443DRAFT_396883</name>
</gene>